<dbReference type="STRING" id="226230.J5PFF7"/>
<feature type="compositionally biased region" description="Acidic residues" evidence="1">
    <location>
        <begin position="77"/>
        <end position="89"/>
    </location>
</feature>
<organism evidence="2 3">
    <name type="scientific">Saccharomyces kudriavzevii (strain ATCC MYA-4449 / AS 2.2408 / CBS 8840 / NBRC 1802 / NCYC 2889)</name>
    <name type="common">Yeast</name>
    <dbReference type="NCBI Taxonomy" id="226230"/>
    <lineage>
        <taxon>Eukaryota</taxon>
        <taxon>Fungi</taxon>
        <taxon>Dikarya</taxon>
        <taxon>Ascomycota</taxon>
        <taxon>Saccharomycotina</taxon>
        <taxon>Saccharomycetes</taxon>
        <taxon>Saccharomycetales</taxon>
        <taxon>Saccharomycetaceae</taxon>
        <taxon>Saccharomyces</taxon>
    </lineage>
</organism>
<dbReference type="InterPro" id="IPR013268">
    <property type="entry name" value="UTP16"/>
</dbReference>
<proteinExistence type="predicted"/>
<keyword evidence="3" id="KW-1185">Reference proteome</keyword>
<feature type="compositionally biased region" description="Basic and acidic residues" evidence="1">
    <location>
        <begin position="91"/>
        <end position="104"/>
    </location>
</feature>
<accession>J5PFF7</accession>
<dbReference type="Proteomes" id="UP000002753">
    <property type="component" value="Unassembled WGS sequence"/>
</dbReference>
<sequence length="251" mass="29089">MRLTNIVCIEPRRLKQIVEITNLSHTYLYTHIEEAMGNGHVKFGDDERSENAAAITNRQDDVLVISKEKKEVRLESESDDDDDDDDAPQEEGLHSGKSEVESHITQREEAIRFEQSQLKSKRRKQNELYAKQKKEINEVRPAEEAIAELPDELLESIDQREESGAQNTSSRHINFDEFDDSGEEEEVLAKAIKAKKRKTLKNLRKDSVKRGKFKIQLLSTAQDSKMLPPKKESLIINSRDRWLNRKTLHKR</sequence>
<name>J5PFF7_SACK1</name>
<dbReference type="EMBL" id="AACI03001523">
    <property type="protein sequence ID" value="EJT42303.1"/>
    <property type="molecule type" value="Genomic_DNA"/>
</dbReference>
<dbReference type="AlphaFoldDB" id="J5PFF7"/>
<dbReference type="GO" id="GO:0006364">
    <property type="term" value="P:rRNA processing"/>
    <property type="evidence" value="ECO:0007669"/>
    <property type="project" value="InterPro"/>
</dbReference>
<evidence type="ECO:0000313" key="2">
    <source>
        <dbReference type="EMBL" id="EJT42303.1"/>
    </source>
</evidence>
<dbReference type="GO" id="GO:0030515">
    <property type="term" value="F:snoRNA binding"/>
    <property type="evidence" value="ECO:0007669"/>
    <property type="project" value="InterPro"/>
</dbReference>
<comment type="caution">
    <text evidence="2">The sequence shown here is derived from an EMBL/GenBank/DDBJ whole genome shotgun (WGS) entry which is preliminary data.</text>
</comment>
<gene>
    <name evidence="2" type="primary">YOR078W</name>
    <name evidence="2" type="ORF">SKUD_182906</name>
</gene>
<dbReference type="HOGENOM" id="CLU_077704_0_0_1"/>
<evidence type="ECO:0000256" key="1">
    <source>
        <dbReference type="SAM" id="MobiDB-lite"/>
    </source>
</evidence>
<feature type="region of interest" description="Disordered" evidence="1">
    <location>
        <begin position="68"/>
        <end position="104"/>
    </location>
</feature>
<reference evidence="2 3" key="1">
    <citation type="journal article" date="2003" name="Science">
        <title>Finding functional features in Saccharomyces genomes by phylogenetic footprinting.</title>
        <authorList>
            <person name="Cliften P.F."/>
            <person name="Sudarsanam P."/>
            <person name="Desikan A."/>
            <person name="Fulton L."/>
            <person name="Fulton B."/>
            <person name="Majors J."/>
            <person name="Waterston R."/>
            <person name="Cohen B.A."/>
            <person name="Johnston M."/>
        </authorList>
    </citation>
    <scope>NUCLEOTIDE SEQUENCE [LARGE SCALE GENOMIC DNA]</scope>
    <source>
        <strain evidence="3">ATCC MYA-4449 / AS 2.2408 / CBS 8840 / NBRC 1802 / NCYC 2889</strain>
    </source>
</reference>
<protein>
    <submittedName>
        <fullName evidence="2">BUD21-like protein</fullName>
    </submittedName>
</protein>
<evidence type="ECO:0000313" key="3">
    <source>
        <dbReference type="Proteomes" id="UP000002753"/>
    </source>
</evidence>
<feature type="region of interest" description="Disordered" evidence="1">
    <location>
        <begin position="151"/>
        <end position="183"/>
    </location>
</feature>
<reference evidence="3" key="2">
    <citation type="journal article" date="2011" name="G3 (Bethesda)">
        <title>The awesome power of yeast evolutionary genetics: New genome sequences and strain resources for the Saccharomyces sensu stricto genus.</title>
        <authorList>
            <person name="Scannell D.R."/>
            <person name="Zill O.A."/>
            <person name="Rokas A."/>
            <person name="Payen C."/>
            <person name="Dunham M.J."/>
            <person name="Eisen M.B."/>
            <person name="Rine J."/>
            <person name="Johnston M."/>
            <person name="Hittinger C.T."/>
        </authorList>
    </citation>
    <scope>GENOME REANNOTATION</scope>
    <source>
        <strain evidence="3">ATCC MYA-4449 / AS 2.2408 / CBS 8840 / NBRC 1802 / NCYC 2889</strain>
    </source>
</reference>
<dbReference type="Pfam" id="PF08297">
    <property type="entry name" value="U3_snoRNA_assoc"/>
    <property type="match status" value="1"/>
</dbReference>